<dbReference type="EMBL" id="QROO01000003">
    <property type="protein sequence ID" value="RHL40890.1"/>
    <property type="molecule type" value="Genomic_DNA"/>
</dbReference>
<evidence type="ECO:0000313" key="5">
    <source>
        <dbReference type="Proteomes" id="UP000284495"/>
    </source>
</evidence>
<reference evidence="4 5" key="1">
    <citation type="submission" date="2018-08" db="EMBL/GenBank/DDBJ databases">
        <title>A genome reference for cultivated species of the human gut microbiota.</title>
        <authorList>
            <person name="Zou Y."/>
            <person name="Xue W."/>
            <person name="Luo G."/>
        </authorList>
    </citation>
    <scope>NUCLEOTIDE SEQUENCE [LARGE SCALE GENOMIC DNA]</scope>
    <source>
        <strain evidence="3 5">AF38-2</strain>
        <strain evidence="2 4">TF10-34</strain>
    </source>
</reference>
<feature type="chain" id="PRO_5036080820" description="DUF4855 domain-containing protein" evidence="1">
    <location>
        <begin position="29"/>
        <end position="548"/>
    </location>
</feature>
<evidence type="ECO:0000256" key="1">
    <source>
        <dbReference type="SAM" id="SignalP"/>
    </source>
</evidence>
<evidence type="ECO:0008006" key="6">
    <source>
        <dbReference type="Google" id="ProtNLM"/>
    </source>
</evidence>
<sequence>MKNSKINCRATINRFILLSLTLCYISTAYCSNKEQEIKQFLIYDAMSYIGKPDLSYYGLQPVYLMYEVTLTKKHSDHPSKVILDFNKIEKQAKLASLFPRTMISTDIEQWYYEPSLTDQEIEQRFDTLFSYFRQNISPNITIGNYGAAPTALCVHRYYHPKMSEDSILMTWRKSNKKRWAALKYADVAQPSLYIAEPNIESWIKDLQITVKEIKKHYPNKKIIAYIWPQYYDKKDSPYYKQFIPPHIWKQMLEATYTYCDGSIIWSSRTDENDQSVFWEDLRVQQIWEVTKHFIHSHKRQIVFPEKENLSILTSTPQEFNIYLNTNHPQLAQYGVQTIQMINEKDLGNCTNETFVLDVDKVKQFAIQTPKSSNTPICIAPINKKSDTLDYQEIYKLLKKDNGNQIWQIPSTSLGKLRLHNSNMHVNMGSWAINTMNSPQEPEKFTDAIIINAPIVDNDTITWKKELYITIKEAQFKSEGKPIYVYLPTTSLNNNYTIKATEWKTALKTAQQWCNGIIIHDINNNLPDTNTAIWQESLKFIKEMKNTVD</sequence>
<evidence type="ECO:0000313" key="2">
    <source>
        <dbReference type="EMBL" id="RGK67688.1"/>
    </source>
</evidence>
<proteinExistence type="predicted"/>
<protein>
    <recommendedName>
        <fullName evidence="6">DUF4855 domain-containing protein</fullName>
    </recommendedName>
</protein>
<dbReference type="Proteomes" id="UP000261210">
    <property type="component" value="Unassembled WGS sequence"/>
</dbReference>
<evidence type="ECO:0000313" key="4">
    <source>
        <dbReference type="Proteomes" id="UP000261210"/>
    </source>
</evidence>
<keyword evidence="1" id="KW-0732">Signal</keyword>
<organism evidence="2 4">
    <name type="scientific">Bacteroides xylanisolvens</name>
    <dbReference type="NCBI Taxonomy" id="371601"/>
    <lineage>
        <taxon>Bacteria</taxon>
        <taxon>Pseudomonadati</taxon>
        <taxon>Bacteroidota</taxon>
        <taxon>Bacteroidia</taxon>
        <taxon>Bacteroidales</taxon>
        <taxon>Bacteroidaceae</taxon>
        <taxon>Bacteroides</taxon>
    </lineage>
</organism>
<gene>
    <name evidence="3" type="ORF">DW027_03325</name>
    <name evidence="2" type="ORF">DXD03_00240</name>
</gene>
<comment type="caution">
    <text evidence="2">The sequence shown here is derived from an EMBL/GenBank/DDBJ whole genome shotgun (WGS) entry which is preliminary data.</text>
</comment>
<accession>A0A3E4NQ77</accession>
<dbReference type="AlphaFoldDB" id="A0A3E4NQ77"/>
<dbReference type="Proteomes" id="UP000284495">
    <property type="component" value="Unassembled WGS sequence"/>
</dbReference>
<dbReference type="RefSeq" id="WP_004324506.1">
    <property type="nucleotide sequence ID" value="NZ_CP042282.1"/>
</dbReference>
<feature type="signal peptide" evidence="1">
    <location>
        <begin position="1"/>
        <end position="28"/>
    </location>
</feature>
<evidence type="ECO:0000313" key="3">
    <source>
        <dbReference type="EMBL" id="RHL40890.1"/>
    </source>
</evidence>
<name>A0A3E4NQ77_9BACE</name>
<dbReference type="EMBL" id="QSQU01000001">
    <property type="protein sequence ID" value="RGK67688.1"/>
    <property type="molecule type" value="Genomic_DNA"/>
</dbReference>